<comment type="caution">
    <text evidence="2">The sequence shown here is derived from an EMBL/GenBank/DDBJ whole genome shotgun (WGS) entry which is preliminary data.</text>
</comment>
<evidence type="ECO:0000313" key="2">
    <source>
        <dbReference type="EMBL" id="OQP80402.1"/>
    </source>
</evidence>
<proteinExistence type="predicted"/>
<reference evidence="2 3" key="2">
    <citation type="journal article" date="2017" name="Plant Pathol.">
        <title>Pathogenicity and virulence gene content of Xanthomonas strains infecting Araceae, formerly known as Xanthomonas axonopodis pv. dieffenbachiae.</title>
        <authorList>
            <person name="Constantin E.C."/>
            <person name="Haegeman A."/>
            <person name="Van Vaerenbergh J."/>
            <person name="Baeyen S."/>
            <person name="Van Malderghem C."/>
            <person name="Maes M."/>
            <person name="Cottyn B."/>
        </authorList>
    </citation>
    <scope>NUCLEOTIDE SEQUENCE [LARGE SCALE GENOMIC DNA]</scope>
    <source>
        <strain evidence="2 3">LMG 25940</strain>
    </source>
</reference>
<accession>A0A1V9HCQ6</accession>
<feature type="region of interest" description="Disordered" evidence="1">
    <location>
        <begin position="1"/>
        <end position="33"/>
    </location>
</feature>
<organism evidence="2 3">
    <name type="scientific">Xanthomonas phaseoli pv. dieffenbachiae</name>
    <dbReference type="NCBI Taxonomy" id="92828"/>
    <lineage>
        <taxon>Bacteria</taxon>
        <taxon>Pseudomonadati</taxon>
        <taxon>Pseudomonadota</taxon>
        <taxon>Gammaproteobacteria</taxon>
        <taxon>Lysobacterales</taxon>
        <taxon>Lysobacteraceae</taxon>
        <taxon>Xanthomonas</taxon>
    </lineage>
</organism>
<sequence>MQTRRRQATQPQDPGPNPRAQSLRAAYGDLPANPVVYAPESG</sequence>
<dbReference type="Proteomes" id="UP000050546">
    <property type="component" value="Unassembled WGS sequence"/>
</dbReference>
<evidence type="ECO:0000313" key="3">
    <source>
        <dbReference type="Proteomes" id="UP000050546"/>
    </source>
</evidence>
<reference evidence="2 3" key="1">
    <citation type="journal article" date="2016" name="Plant Pathol.">
        <title>Genetic characterization of strains named as Xanthomonas axonopodis pv. dieffenbachiae leads to a taxonomic revision of the X. axonopodis species complex.</title>
        <authorList>
            <person name="Constantin E.C."/>
            <person name="Cleenwerck I."/>
            <person name="Maes M."/>
            <person name="Baeyen S."/>
            <person name="Van Malderghem C."/>
            <person name="De Vos P."/>
            <person name="Cottyn B."/>
        </authorList>
    </citation>
    <scope>NUCLEOTIDE SEQUENCE [LARGE SCALE GENOMIC DNA]</scope>
    <source>
        <strain evidence="2 3">LMG 25940</strain>
    </source>
</reference>
<dbReference type="AlphaFoldDB" id="A0A1V9HCQ6"/>
<protein>
    <submittedName>
        <fullName evidence="2">Uncharacterized protein</fullName>
    </submittedName>
</protein>
<evidence type="ECO:0000256" key="1">
    <source>
        <dbReference type="SAM" id="MobiDB-lite"/>
    </source>
</evidence>
<name>A0A1V9HCQ6_9XANT</name>
<dbReference type="EMBL" id="JPYI02000042">
    <property type="protein sequence ID" value="OQP80402.1"/>
    <property type="molecule type" value="Genomic_DNA"/>
</dbReference>
<gene>
    <name evidence="2" type="ORF">IM53_008380</name>
</gene>